<feature type="transmembrane region" description="Helical" evidence="1">
    <location>
        <begin position="112"/>
        <end position="130"/>
    </location>
</feature>
<keyword evidence="1" id="KW-0812">Transmembrane</keyword>
<reference evidence="2" key="1">
    <citation type="submission" date="2021-10" db="EMBL/GenBank/DDBJ databases">
        <title>Roseicella aerolatum sp. nov., isolated from aerosols of e-waste dismantling site.</title>
        <authorList>
            <person name="Qin T."/>
        </authorList>
    </citation>
    <scope>NUCLEOTIDE SEQUENCE</scope>
    <source>
        <strain evidence="2">GB24</strain>
    </source>
</reference>
<name>A0A9X1LA43_9PROT</name>
<evidence type="ECO:0000256" key="1">
    <source>
        <dbReference type="SAM" id="Phobius"/>
    </source>
</evidence>
<dbReference type="EMBL" id="JAJAQI010000010">
    <property type="protein sequence ID" value="MCB4821828.1"/>
    <property type="molecule type" value="Genomic_DNA"/>
</dbReference>
<dbReference type="Proteomes" id="UP001139311">
    <property type="component" value="Unassembled WGS sequence"/>
</dbReference>
<keyword evidence="1" id="KW-1133">Transmembrane helix</keyword>
<organism evidence="2 3">
    <name type="scientific">Roseicella aerolata</name>
    <dbReference type="NCBI Taxonomy" id="2883479"/>
    <lineage>
        <taxon>Bacteria</taxon>
        <taxon>Pseudomonadati</taxon>
        <taxon>Pseudomonadota</taxon>
        <taxon>Alphaproteobacteria</taxon>
        <taxon>Acetobacterales</taxon>
        <taxon>Roseomonadaceae</taxon>
        <taxon>Roseicella</taxon>
    </lineage>
</organism>
<dbReference type="InterPro" id="IPR045964">
    <property type="entry name" value="DUF6384"/>
</dbReference>
<keyword evidence="1" id="KW-0472">Membrane</keyword>
<dbReference type="Pfam" id="PF19911">
    <property type="entry name" value="DUF6384"/>
    <property type="match status" value="1"/>
</dbReference>
<comment type="caution">
    <text evidence="2">The sequence shown here is derived from an EMBL/GenBank/DDBJ whole genome shotgun (WGS) entry which is preliminary data.</text>
</comment>
<proteinExistence type="predicted"/>
<keyword evidence="3" id="KW-1185">Reference proteome</keyword>
<gene>
    <name evidence="2" type="ORF">LHA35_08800</name>
</gene>
<protein>
    <submittedName>
        <fullName evidence="2">DUF6384 family protein</fullName>
    </submittedName>
</protein>
<dbReference type="AlphaFoldDB" id="A0A9X1LA43"/>
<dbReference type="RefSeq" id="WP_226607149.1">
    <property type="nucleotide sequence ID" value="NZ_JAJAQI010000010.1"/>
</dbReference>
<evidence type="ECO:0000313" key="2">
    <source>
        <dbReference type="EMBL" id="MCB4821828.1"/>
    </source>
</evidence>
<sequence>MADTATRAPARPGPAAPAPALDETMLAMDVVDTLRHAERLVERELQGDARRVALKQRLQEIYAGQGIEVPDRILDQGVAALEQHRFTYTPTPPSFRRSLATLWVTRARWGRAAGIALVALLLAGGGWWFGVHLPAERTRIAEQQELREGLPRALQAEHDRVLAATTLPEPRDRAARLLAEGRAAAGAGALTDARARLASLQELQRDLAREYQVRIVSRPGEQSGVWRVPNANPRARNFYLIVEAIGRDGRPVEVPVTSEEDGTTARVTKWGLHVPEAEFERVRQEKLRTGLIGDPVVGQKRAGELETRWSIPVTGGAILKW</sequence>
<accession>A0A9X1LA43</accession>
<evidence type="ECO:0000313" key="3">
    <source>
        <dbReference type="Proteomes" id="UP001139311"/>
    </source>
</evidence>